<dbReference type="SUPFAM" id="SSF51735">
    <property type="entry name" value="NAD(P)-binding Rossmann-fold domains"/>
    <property type="match status" value="1"/>
</dbReference>
<comment type="caution">
    <text evidence="4">The sequence shown here is derived from an EMBL/GenBank/DDBJ whole genome shotgun (WGS) entry which is preliminary data.</text>
</comment>
<gene>
    <name evidence="4" type="ORF">GCM10007977_100250</name>
</gene>
<dbReference type="Gene3D" id="3.40.50.720">
    <property type="entry name" value="NAD(P)-binding Rossmann-like Domain"/>
    <property type="match status" value="1"/>
</dbReference>
<dbReference type="PANTHER" id="PTHR43658">
    <property type="entry name" value="SHORT-CHAIN DEHYDROGENASE/REDUCTASE"/>
    <property type="match status" value="1"/>
</dbReference>
<reference evidence="4" key="2">
    <citation type="submission" date="2020-09" db="EMBL/GenBank/DDBJ databases">
        <authorList>
            <person name="Sun Q."/>
            <person name="Ohkuma M."/>
        </authorList>
    </citation>
    <scope>NUCLEOTIDE SEQUENCE</scope>
    <source>
        <strain evidence="4">JCM 19831</strain>
    </source>
</reference>
<organism evidence="4 5">
    <name type="scientific">Dactylosporangium sucinum</name>
    <dbReference type="NCBI Taxonomy" id="1424081"/>
    <lineage>
        <taxon>Bacteria</taxon>
        <taxon>Bacillati</taxon>
        <taxon>Actinomycetota</taxon>
        <taxon>Actinomycetes</taxon>
        <taxon>Micromonosporales</taxon>
        <taxon>Micromonosporaceae</taxon>
        <taxon>Dactylosporangium</taxon>
    </lineage>
</organism>
<evidence type="ECO:0000256" key="3">
    <source>
        <dbReference type="RuleBase" id="RU000363"/>
    </source>
</evidence>
<dbReference type="RefSeq" id="WP_190257175.1">
    <property type="nucleotide sequence ID" value="NZ_BMPI01000090.1"/>
</dbReference>
<dbReference type="PRINTS" id="PR00080">
    <property type="entry name" value="SDRFAMILY"/>
</dbReference>
<evidence type="ECO:0000313" key="5">
    <source>
        <dbReference type="Proteomes" id="UP000642070"/>
    </source>
</evidence>
<dbReference type="Pfam" id="PF00106">
    <property type="entry name" value="adh_short"/>
    <property type="match status" value="1"/>
</dbReference>
<evidence type="ECO:0000256" key="2">
    <source>
        <dbReference type="ARBA" id="ARBA00023002"/>
    </source>
</evidence>
<evidence type="ECO:0000256" key="1">
    <source>
        <dbReference type="ARBA" id="ARBA00006484"/>
    </source>
</evidence>
<dbReference type="PRINTS" id="PR00081">
    <property type="entry name" value="GDHRDH"/>
</dbReference>
<comment type="similarity">
    <text evidence="1 3">Belongs to the short-chain dehydrogenases/reductases (SDR) family.</text>
</comment>
<dbReference type="AlphaFoldDB" id="A0A917X6R6"/>
<accession>A0A917X6R6</accession>
<dbReference type="InterPro" id="IPR020904">
    <property type="entry name" value="Sc_DH/Rdtase_CS"/>
</dbReference>
<dbReference type="PANTHER" id="PTHR43658:SF8">
    <property type="entry name" value="17-BETA-HYDROXYSTEROID DEHYDROGENASE 14-RELATED"/>
    <property type="match status" value="1"/>
</dbReference>
<dbReference type="PROSITE" id="PS00061">
    <property type="entry name" value="ADH_SHORT"/>
    <property type="match status" value="1"/>
</dbReference>
<dbReference type="GO" id="GO:0016491">
    <property type="term" value="F:oxidoreductase activity"/>
    <property type="evidence" value="ECO:0007669"/>
    <property type="project" value="UniProtKB-KW"/>
</dbReference>
<name>A0A917X6R6_9ACTN</name>
<dbReference type="Proteomes" id="UP000642070">
    <property type="component" value="Unassembled WGS sequence"/>
</dbReference>
<keyword evidence="2" id="KW-0560">Oxidoreductase</keyword>
<sequence>MLDLTGTASVVTGGASGLGEATARRLAGLGATVVIVDLQRERGAKVAGDIGGRYAHADVTDEDAVSAAVELASGLAPLRTLVCAAGIGASRRAIGRDGEYDSALPLAEFRRIVEVNLVGTFNCARLAATAMSRFAPVDDDGQRGAIVTIASIAAMDGQTGQTAYGSSKAGVCGLTLPLARDLAAVGVRVNCVAPGLFDTPIYEGHPDPEAFKAALTRDTLFPRRLGRGPELAQLVVEILTNDYLNGEIIRIDAGTRLRAK</sequence>
<dbReference type="EMBL" id="BMPI01000090">
    <property type="protein sequence ID" value="GGM82753.1"/>
    <property type="molecule type" value="Genomic_DNA"/>
</dbReference>
<dbReference type="InterPro" id="IPR002347">
    <property type="entry name" value="SDR_fam"/>
</dbReference>
<protein>
    <submittedName>
        <fullName evidence="4">3-hydroxyacyl-CoA dehydrogenase</fullName>
    </submittedName>
</protein>
<reference evidence="4" key="1">
    <citation type="journal article" date="2014" name="Int. J. Syst. Evol. Microbiol.">
        <title>Complete genome sequence of Corynebacterium casei LMG S-19264T (=DSM 44701T), isolated from a smear-ripened cheese.</title>
        <authorList>
            <consortium name="US DOE Joint Genome Institute (JGI-PGF)"/>
            <person name="Walter F."/>
            <person name="Albersmeier A."/>
            <person name="Kalinowski J."/>
            <person name="Ruckert C."/>
        </authorList>
    </citation>
    <scope>NUCLEOTIDE SEQUENCE</scope>
    <source>
        <strain evidence="4">JCM 19831</strain>
    </source>
</reference>
<evidence type="ECO:0000313" key="4">
    <source>
        <dbReference type="EMBL" id="GGM82753.1"/>
    </source>
</evidence>
<dbReference type="InterPro" id="IPR036291">
    <property type="entry name" value="NAD(P)-bd_dom_sf"/>
</dbReference>
<keyword evidence="5" id="KW-1185">Reference proteome</keyword>
<proteinExistence type="inferred from homology"/>